<evidence type="ECO:0000256" key="3">
    <source>
        <dbReference type="ARBA" id="ARBA00023002"/>
    </source>
</evidence>
<evidence type="ECO:0000256" key="1">
    <source>
        <dbReference type="ARBA" id="ARBA00001961"/>
    </source>
</evidence>
<dbReference type="GO" id="GO:0046872">
    <property type="term" value="F:metal ion binding"/>
    <property type="evidence" value="ECO:0007669"/>
    <property type="project" value="UniProtKB-KW"/>
</dbReference>
<dbReference type="GO" id="GO:0016491">
    <property type="term" value="F:oxidoreductase activity"/>
    <property type="evidence" value="ECO:0007669"/>
    <property type="project" value="UniProtKB-KW"/>
</dbReference>
<organism evidence="9 10">
    <name type="scientific">Digitaria exilis</name>
    <dbReference type="NCBI Taxonomy" id="1010633"/>
    <lineage>
        <taxon>Eukaryota</taxon>
        <taxon>Viridiplantae</taxon>
        <taxon>Streptophyta</taxon>
        <taxon>Embryophyta</taxon>
        <taxon>Tracheophyta</taxon>
        <taxon>Spermatophyta</taxon>
        <taxon>Magnoliopsida</taxon>
        <taxon>Liliopsida</taxon>
        <taxon>Poales</taxon>
        <taxon>Poaceae</taxon>
        <taxon>PACMAD clade</taxon>
        <taxon>Panicoideae</taxon>
        <taxon>Panicodae</taxon>
        <taxon>Paniceae</taxon>
        <taxon>Anthephorinae</taxon>
        <taxon>Digitaria</taxon>
    </lineage>
</organism>
<feature type="domain" description="Fe2OG dioxygenase" evidence="8">
    <location>
        <begin position="679"/>
        <end position="781"/>
    </location>
</feature>
<dbReference type="InterPro" id="IPR027443">
    <property type="entry name" value="IPNS-like_sf"/>
</dbReference>
<evidence type="ECO:0000259" key="8">
    <source>
        <dbReference type="PROSITE" id="PS51471"/>
    </source>
</evidence>
<keyword evidence="3" id="KW-0560">Oxidoreductase</keyword>
<dbReference type="PRINTS" id="PR00682">
    <property type="entry name" value="IPNSYNTHASE"/>
</dbReference>
<dbReference type="GO" id="GO:0009685">
    <property type="term" value="P:gibberellin metabolic process"/>
    <property type="evidence" value="ECO:0007669"/>
    <property type="project" value="UniProtKB-ARBA"/>
</dbReference>
<evidence type="ECO:0000256" key="2">
    <source>
        <dbReference type="ARBA" id="ARBA00022723"/>
    </source>
</evidence>
<comment type="catalytic activity">
    <reaction evidence="6">
        <text>gibberellin A53 + 2 2-oxoglutarate + 3 O2 + H(+) = gibberellin A20 + 2 succinate + 3 CO2 + 2 H2O</text>
        <dbReference type="Rhea" id="RHEA:60796"/>
        <dbReference type="ChEBI" id="CHEBI:15377"/>
        <dbReference type="ChEBI" id="CHEBI:15378"/>
        <dbReference type="ChEBI" id="CHEBI:15379"/>
        <dbReference type="ChEBI" id="CHEBI:16526"/>
        <dbReference type="ChEBI" id="CHEBI:16810"/>
        <dbReference type="ChEBI" id="CHEBI:30031"/>
        <dbReference type="ChEBI" id="CHEBI:58526"/>
        <dbReference type="ChEBI" id="CHEBI:143954"/>
    </reaction>
    <physiologicalReaction direction="left-to-right" evidence="6">
        <dbReference type="Rhea" id="RHEA:60797"/>
    </physiologicalReaction>
</comment>
<feature type="region of interest" description="Disordered" evidence="7">
    <location>
        <begin position="1110"/>
        <end position="1146"/>
    </location>
</feature>
<sequence>MENLLSAAAPHEALPDSFVFAPDQRPPASAAAVALPVIDLSGPRDEVRRAVLEAGKDLGFFQVRTSPLSPASCLACSVVGILHSALVVNHGVPEQAMRDMESSCEEFFNLPASDKAAFYSEDTEKPNRLFSSTTYEVNGERYWRDCLRLACAFPLDAGAARREWPDKPGGLRAAVEGFVPATRELGMELLRLLCEGVGLRPDYFEGDLTGGDVVVNVNHYPPCPEPEKALGLPPHCDRNLITLLLPGSVPGLQVSYQGDWIRVQPVPGAFVVNFGHQLEIATNGLLKSVEHRAAANGEVARTSVATFIMPTEDCLVAPAAELVDGGDNPPRYRAVTFREFMRVTSRRPSRSDRCRHATAVLCSHRIRAWERANDELLMNGELVTHACSFHRRRRAALRWTDADPRPEWKAGSPPHDLVPVGGLLPPWQLAPGFQLAEPLGRLDEDHPSSFHLSFDLILSAELLRSSFSAMAAVVFDAEVLSRAEHIPPQFVWPTEERPAPAGEVEEIDIPVVDLADFLHGGGVLPGGLVEACERHGFFQVVGHGVDAGLLAEAYRCCDAFYARPLAEKQRARRRPGESYGYASSFTGRFDDRLPWKETLSFHCPGGDTPGTGKMAAGGGGRAVADYFVAALGDEYRHMGYVMLHEYCDVMTRLALDVTEVLGAALGLPDRGELRGFFTGGDSTMRLNYYPPCRQPHLTLGTGPHRDPTSLTLLHQDGVGGLQVLAGGDVEWRAVRPRPDAFVVNIGDTFSALTGGRHASCLHRAVVSGAAARRSLTFFLNPPLDRVVRSPPALVAGGGCPRAYPEFTWREFLEFTQKRYRSDASTMDAFVSWIEGGRRDDGHGGTEEKNTMDAFVSWNAGCRRDGQEDDGHGGPAEEKKSTPPPPPAPHARSTVNELARARHRSEPSQGFRSRACSISTPSRPVSNGPTTRELTSVGRPQFSPAACTQSNTLQDRSSPTSRPESSTNISLQYLRRMCSRPRSSSGALAVVHAGHEATAVFLPLSTSWPALPNVIVPPSALDQLGHFDMPSPMLLDLDPEPQHRSLHALRRVLCLNVGYTIASTEGERRLEYWTCWMRNRPPQRHCEVHIAPPLDFVEPPTAPRPPPWFTGAAPRMHGKRPLRCPRSGKAAKHGSRPNSLASQRRWTASRAPSIVSVEGQQHLLSALAPCPAATMKDMPSATVW</sequence>
<evidence type="ECO:0000256" key="5">
    <source>
        <dbReference type="ARBA" id="ARBA00050508"/>
    </source>
</evidence>
<reference evidence="9" key="1">
    <citation type="submission" date="2020-07" db="EMBL/GenBank/DDBJ databases">
        <title>Genome sequence and genetic diversity analysis of an under-domesticated orphan crop, white fonio (Digitaria exilis).</title>
        <authorList>
            <person name="Bennetzen J.L."/>
            <person name="Chen S."/>
            <person name="Ma X."/>
            <person name="Wang X."/>
            <person name="Yssel A.E.J."/>
            <person name="Chaluvadi S.R."/>
            <person name="Johnson M."/>
            <person name="Gangashetty P."/>
            <person name="Hamidou F."/>
            <person name="Sanogo M.D."/>
            <person name="Zwaenepoel A."/>
            <person name="Wallace J."/>
            <person name="Van De Peer Y."/>
            <person name="Van Deynze A."/>
        </authorList>
    </citation>
    <scope>NUCLEOTIDE SEQUENCE</scope>
    <source>
        <tissue evidence="9">Leaves</tissue>
    </source>
</reference>
<comment type="cofactor">
    <cofactor evidence="1">
        <name>L-ascorbate</name>
        <dbReference type="ChEBI" id="CHEBI:38290"/>
    </cofactor>
</comment>
<dbReference type="EMBL" id="JACEFO010001739">
    <property type="protein sequence ID" value="KAF8714175.1"/>
    <property type="molecule type" value="Genomic_DNA"/>
</dbReference>
<evidence type="ECO:0000256" key="6">
    <source>
        <dbReference type="ARBA" id="ARBA00050797"/>
    </source>
</evidence>
<dbReference type="SUPFAM" id="SSF51197">
    <property type="entry name" value="Clavaminate synthase-like"/>
    <property type="match status" value="2"/>
</dbReference>
<proteinExistence type="predicted"/>
<comment type="catalytic activity">
    <reaction evidence="5">
        <text>gibberellin A12 + 2 2-oxoglutarate + 3 O2 + H(+) = gibberellin A9 + 2 succinate + 3 CO2 + 2 H2O</text>
        <dbReference type="Rhea" id="RHEA:60772"/>
        <dbReference type="ChEBI" id="CHEBI:15377"/>
        <dbReference type="ChEBI" id="CHEBI:15378"/>
        <dbReference type="ChEBI" id="CHEBI:15379"/>
        <dbReference type="ChEBI" id="CHEBI:16526"/>
        <dbReference type="ChEBI" id="CHEBI:16810"/>
        <dbReference type="ChEBI" id="CHEBI:30031"/>
        <dbReference type="ChEBI" id="CHEBI:58627"/>
        <dbReference type="ChEBI" id="CHEBI:73255"/>
    </reaction>
    <physiologicalReaction direction="left-to-right" evidence="5">
        <dbReference type="Rhea" id="RHEA:60773"/>
    </physiologicalReaction>
</comment>
<keyword evidence="2" id="KW-0479">Metal-binding</keyword>
<evidence type="ECO:0000256" key="4">
    <source>
        <dbReference type="ARBA" id="ARBA00023004"/>
    </source>
</evidence>
<accession>A0A835BX83</accession>
<dbReference type="InterPro" id="IPR050231">
    <property type="entry name" value="Iron_ascorbate_oxido_reductase"/>
</dbReference>
<dbReference type="InterPro" id="IPR026992">
    <property type="entry name" value="DIOX_N"/>
</dbReference>
<name>A0A835BX83_9POAL</name>
<dbReference type="OrthoDB" id="288590at2759"/>
<comment type="caution">
    <text evidence="9">The sequence shown here is derived from an EMBL/GenBank/DDBJ whole genome shotgun (WGS) entry which is preliminary data.</text>
</comment>
<dbReference type="Pfam" id="PF03171">
    <property type="entry name" value="2OG-FeII_Oxy"/>
    <property type="match status" value="2"/>
</dbReference>
<feature type="compositionally biased region" description="Polar residues" evidence="7">
    <location>
        <begin position="1135"/>
        <end position="1145"/>
    </location>
</feature>
<dbReference type="FunFam" id="2.60.120.330:FF:000003">
    <property type="entry name" value="Gibberellin 20 oxidase 2"/>
    <property type="match status" value="1"/>
</dbReference>
<feature type="compositionally biased region" description="Low complexity" evidence="7">
    <location>
        <begin position="955"/>
        <end position="966"/>
    </location>
</feature>
<dbReference type="Gene3D" id="2.60.120.330">
    <property type="entry name" value="B-lactam Antibiotic, Isopenicillin N Synthase, Chain"/>
    <property type="match status" value="2"/>
</dbReference>
<evidence type="ECO:0000313" key="10">
    <source>
        <dbReference type="Proteomes" id="UP000636709"/>
    </source>
</evidence>
<feature type="compositionally biased region" description="Polar residues" evidence="7">
    <location>
        <begin position="945"/>
        <end position="954"/>
    </location>
</feature>
<protein>
    <recommendedName>
        <fullName evidence="8">Fe2OG dioxygenase domain-containing protein</fullName>
    </recommendedName>
</protein>
<dbReference type="PANTHER" id="PTHR47990">
    <property type="entry name" value="2-OXOGLUTARATE (2OG) AND FE(II)-DEPENDENT OXYGENASE SUPERFAMILY PROTEIN-RELATED"/>
    <property type="match status" value="1"/>
</dbReference>
<dbReference type="Pfam" id="PF14226">
    <property type="entry name" value="DIOX_N"/>
    <property type="match status" value="2"/>
</dbReference>
<evidence type="ECO:0000313" key="9">
    <source>
        <dbReference type="EMBL" id="KAF8714175.1"/>
    </source>
</evidence>
<feature type="compositionally biased region" description="Polar residues" evidence="7">
    <location>
        <begin position="906"/>
        <end position="933"/>
    </location>
</feature>
<feature type="compositionally biased region" description="Basic and acidic residues" evidence="7">
    <location>
        <begin position="861"/>
        <end position="880"/>
    </location>
</feature>
<dbReference type="InterPro" id="IPR005123">
    <property type="entry name" value="Oxoglu/Fe-dep_dioxygenase_dom"/>
</dbReference>
<evidence type="ECO:0000256" key="7">
    <source>
        <dbReference type="SAM" id="MobiDB-lite"/>
    </source>
</evidence>
<dbReference type="PROSITE" id="PS51471">
    <property type="entry name" value="FE2OG_OXY"/>
    <property type="match status" value="2"/>
</dbReference>
<keyword evidence="4" id="KW-0408">Iron</keyword>
<dbReference type="Proteomes" id="UP000636709">
    <property type="component" value="Unassembled WGS sequence"/>
</dbReference>
<keyword evidence="10" id="KW-1185">Reference proteome</keyword>
<feature type="domain" description="Fe2OG dioxygenase" evidence="8">
    <location>
        <begin position="210"/>
        <end position="310"/>
    </location>
</feature>
<gene>
    <name evidence="9" type="ORF">HU200_028188</name>
</gene>
<dbReference type="InterPro" id="IPR044861">
    <property type="entry name" value="IPNS-like_FE2OG_OXY"/>
</dbReference>
<dbReference type="AlphaFoldDB" id="A0A835BX83"/>
<feature type="region of interest" description="Disordered" evidence="7">
    <location>
        <begin position="861"/>
        <end position="967"/>
    </location>
</feature>